<evidence type="ECO:0000256" key="2">
    <source>
        <dbReference type="ARBA" id="ARBA00022833"/>
    </source>
</evidence>
<comment type="cofactor">
    <cofactor evidence="4">
        <name>Zn(2+)</name>
        <dbReference type="ChEBI" id="CHEBI:29105"/>
    </cofactor>
</comment>
<dbReference type="PANTHER" id="PTHR43401:SF2">
    <property type="entry name" value="L-THREONINE 3-DEHYDROGENASE"/>
    <property type="match status" value="1"/>
</dbReference>
<dbReference type="PROSITE" id="PS00059">
    <property type="entry name" value="ADH_ZINC"/>
    <property type="match status" value="1"/>
</dbReference>
<dbReference type="InterPro" id="IPR011032">
    <property type="entry name" value="GroES-like_sf"/>
</dbReference>
<evidence type="ECO:0000256" key="1">
    <source>
        <dbReference type="ARBA" id="ARBA00022723"/>
    </source>
</evidence>
<protein>
    <submittedName>
        <fullName evidence="6">Alcohol dehydrogenase catalytic domain-containing protein</fullName>
    </submittedName>
</protein>
<dbReference type="InterPro" id="IPR013149">
    <property type="entry name" value="ADH-like_C"/>
</dbReference>
<dbReference type="Pfam" id="PF00107">
    <property type="entry name" value="ADH_zinc_N"/>
    <property type="match status" value="1"/>
</dbReference>
<proteinExistence type="inferred from homology"/>
<gene>
    <name evidence="6" type="ORF">I8E28_08180</name>
</gene>
<evidence type="ECO:0000313" key="7">
    <source>
        <dbReference type="Proteomes" id="UP000617041"/>
    </source>
</evidence>
<sequence length="345" mass="35954">MLALRKPAPAPGLVLQDVPEPGDPGAGEVLVEVAAAGICGSDLHLDDWTPGYEFMAGAMPVTLGHEFSGRVAATGAGVQGLMRGQLVAVYPILHCRQCVNCVRGDTALCLNRRALGVTLDGGFARYVRAPAANCIPLAQGLDPALGALVEPLCIGDHANIVGEVKLGETVVVLGPGTIGQAAARVARWRGASRVVVVGLRDEARLATARAVGATHSIDLASTPDVLARFRALTGLDHADVVIEATGHPASIADGQRLLKKGGILVVAGIHAAPASLDLVTLVRQRQQVRGAHSSLRPSWDVMAQRIGDEPESVRAMVSLSLPLSEALEGFARCRKRDVSKVILQP</sequence>
<dbReference type="Gene3D" id="3.90.180.10">
    <property type="entry name" value="Medium-chain alcohol dehydrogenases, catalytic domain"/>
    <property type="match status" value="1"/>
</dbReference>
<dbReference type="GO" id="GO:0016616">
    <property type="term" value="F:oxidoreductase activity, acting on the CH-OH group of donors, NAD or NADP as acceptor"/>
    <property type="evidence" value="ECO:0007669"/>
    <property type="project" value="UniProtKB-ARBA"/>
</dbReference>
<reference evidence="6" key="1">
    <citation type="submission" date="2020-12" db="EMBL/GenBank/DDBJ databases">
        <title>Ramlibacter sp. nov., isolated from a freshwater alga, Cryptomonas.</title>
        <authorList>
            <person name="Kim H.M."/>
            <person name="Jeon C.O."/>
        </authorList>
    </citation>
    <scope>NUCLEOTIDE SEQUENCE</scope>
    <source>
        <strain evidence="6">CrO1</strain>
    </source>
</reference>
<dbReference type="InterPro" id="IPR002328">
    <property type="entry name" value="ADH_Zn_CS"/>
</dbReference>
<dbReference type="Proteomes" id="UP000617041">
    <property type="component" value="Unassembled WGS sequence"/>
</dbReference>
<keyword evidence="2 4" id="KW-0862">Zinc</keyword>
<organism evidence="6 7">
    <name type="scientific">Ramlibacter algicola</name>
    <dbReference type="NCBI Taxonomy" id="2795217"/>
    <lineage>
        <taxon>Bacteria</taxon>
        <taxon>Pseudomonadati</taxon>
        <taxon>Pseudomonadota</taxon>
        <taxon>Betaproteobacteria</taxon>
        <taxon>Burkholderiales</taxon>
        <taxon>Comamonadaceae</taxon>
        <taxon>Ramlibacter</taxon>
    </lineage>
</organism>
<dbReference type="SMART" id="SM00829">
    <property type="entry name" value="PKS_ER"/>
    <property type="match status" value="1"/>
</dbReference>
<name>A0A934Q0V1_9BURK</name>
<dbReference type="InterPro" id="IPR020843">
    <property type="entry name" value="ER"/>
</dbReference>
<keyword evidence="1 4" id="KW-0479">Metal-binding</keyword>
<dbReference type="InterPro" id="IPR013154">
    <property type="entry name" value="ADH-like_N"/>
</dbReference>
<evidence type="ECO:0000256" key="4">
    <source>
        <dbReference type="RuleBase" id="RU361277"/>
    </source>
</evidence>
<comment type="similarity">
    <text evidence="4">Belongs to the zinc-containing alcohol dehydrogenase family.</text>
</comment>
<dbReference type="Gene3D" id="3.40.50.720">
    <property type="entry name" value="NAD(P)-binding Rossmann-like Domain"/>
    <property type="match status" value="1"/>
</dbReference>
<comment type="caution">
    <text evidence="6">The sequence shown here is derived from an EMBL/GenBank/DDBJ whole genome shotgun (WGS) entry which is preliminary data.</text>
</comment>
<dbReference type="InterPro" id="IPR050129">
    <property type="entry name" value="Zn_alcohol_dh"/>
</dbReference>
<dbReference type="SUPFAM" id="SSF51735">
    <property type="entry name" value="NAD(P)-binding Rossmann-fold domains"/>
    <property type="match status" value="1"/>
</dbReference>
<dbReference type="InterPro" id="IPR036291">
    <property type="entry name" value="NAD(P)-bd_dom_sf"/>
</dbReference>
<evidence type="ECO:0000259" key="5">
    <source>
        <dbReference type="SMART" id="SM00829"/>
    </source>
</evidence>
<evidence type="ECO:0000313" key="6">
    <source>
        <dbReference type="EMBL" id="MBK0392567.1"/>
    </source>
</evidence>
<keyword evidence="7" id="KW-1185">Reference proteome</keyword>
<dbReference type="EMBL" id="JAEDAO010000001">
    <property type="protein sequence ID" value="MBK0392567.1"/>
    <property type="molecule type" value="Genomic_DNA"/>
</dbReference>
<accession>A0A934Q0V1</accession>
<evidence type="ECO:0000256" key="3">
    <source>
        <dbReference type="ARBA" id="ARBA00023002"/>
    </source>
</evidence>
<dbReference type="SUPFAM" id="SSF50129">
    <property type="entry name" value="GroES-like"/>
    <property type="match status" value="1"/>
</dbReference>
<keyword evidence="3" id="KW-0560">Oxidoreductase</keyword>
<dbReference type="RefSeq" id="WP_200787497.1">
    <property type="nucleotide sequence ID" value="NZ_JAEDAO010000001.1"/>
</dbReference>
<dbReference type="Pfam" id="PF08240">
    <property type="entry name" value="ADH_N"/>
    <property type="match status" value="1"/>
</dbReference>
<dbReference type="GO" id="GO:0008270">
    <property type="term" value="F:zinc ion binding"/>
    <property type="evidence" value="ECO:0007669"/>
    <property type="project" value="InterPro"/>
</dbReference>
<dbReference type="AlphaFoldDB" id="A0A934Q0V1"/>
<dbReference type="PANTHER" id="PTHR43401">
    <property type="entry name" value="L-THREONINE 3-DEHYDROGENASE"/>
    <property type="match status" value="1"/>
</dbReference>
<feature type="domain" description="Enoyl reductase (ER)" evidence="5">
    <location>
        <begin position="12"/>
        <end position="343"/>
    </location>
</feature>